<keyword evidence="12" id="KW-1185">Reference proteome</keyword>
<evidence type="ECO:0000256" key="6">
    <source>
        <dbReference type="ARBA" id="ARBA00022741"/>
    </source>
</evidence>
<evidence type="ECO:0000256" key="8">
    <source>
        <dbReference type="ARBA" id="ARBA00022842"/>
    </source>
</evidence>
<keyword evidence="8" id="KW-0460">Magnesium</keyword>
<reference evidence="12" key="1">
    <citation type="journal article" date="2006" name="Science">
        <title>Ancient noncoding elements conserved in the human genome.</title>
        <authorList>
            <person name="Venkatesh B."/>
            <person name="Kirkness E.F."/>
            <person name="Loh Y.H."/>
            <person name="Halpern A.L."/>
            <person name="Lee A.P."/>
            <person name="Johnson J."/>
            <person name="Dandona N."/>
            <person name="Viswanathan L.D."/>
            <person name="Tay A."/>
            <person name="Venter J.C."/>
            <person name="Strausberg R.L."/>
            <person name="Brenner S."/>
        </authorList>
    </citation>
    <scope>NUCLEOTIDE SEQUENCE [LARGE SCALE GENOMIC DNA]</scope>
</reference>
<dbReference type="STRING" id="7868.ENSCMIP00000037616"/>
<dbReference type="Pfam" id="PF02696">
    <property type="entry name" value="SelO"/>
    <property type="match status" value="1"/>
</dbReference>
<dbReference type="PANTHER" id="PTHR12153">
    <property type="entry name" value="SELENOPROTEIN O"/>
    <property type="match status" value="1"/>
</dbReference>
<evidence type="ECO:0000256" key="7">
    <source>
        <dbReference type="ARBA" id="ARBA00022840"/>
    </source>
</evidence>
<keyword evidence="3" id="KW-0808">Transferase</keyword>
<dbReference type="NCBIfam" id="NF000658">
    <property type="entry name" value="PRK00029.1"/>
    <property type="match status" value="1"/>
</dbReference>
<proteinExistence type="inferred from homology"/>
<accession>A0A4W3JDU7</accession>
<feature type="signal peptide" evidence="10">
    <location>
        <begin position="1"/>
        <end position="17"/>
    </location>
</feature>
<comment type="similarity">
    <text evidence="2">Belongs to the SELO family.</text>
</comment>
<keyword evidence="4" id="KW-0548">Nucleotidyltransferase</keyword>
<dbReference type="GO" id="GO:0005524">
    <property type="term" value="F:ATP binding"/>
    <property type="evidence" value="ECO:0007669"/>
    <property type="project" value="UniProtKB-KW"/>
</dbReference>
<dbReference type="Ensembl" id="ENSCMIT00000038160.1">
    <property type="protein sequence ID" value="ENSCMIP00000037616.1"/>
    <property type="gene ID" value="ENSCMIG00000015797.1"/>
</dbReference>
<organism evidence="11 12">
    <name type="scientific">Callorhinchus milii</name>
    <name type="common">Ghost shark</name>
    <dbReference type="NCBI Taxonomy" id="7868"/>
    <lineage>
        <taxon>Eukaryota</taxon>
        <taxon>Metazoa</taxon>
        <taxon>Chordata</taxon>
        <taxon>Craniata</taxon>
        <taxon>Vertebrata</taxon>
        <taxon>Chondrichthyes</taxon>
        <taxon>Holocephali</taxon>
        <taxon>Chimaeriformes</taxon>
        <taxon>Callorhinchidae</taxon>
        <taxon>Callorhinchus</taxon>
    </lineage>
</organism>
<evidence type="ECO:0000256" key="5">
    <source>
        <dbReference type="ARBA" id="ARBA00022723"/>
    </source>
</evidence>
<dbReference type="GeneTree" id="ENSGT00390000005508"/>
<dbReference type="AlphaFoldDB" id="A0A4W3JDU7"/>
<comment type="cofactor">
    <cofactor evidence="1">
        <name>Mg(2+)</name>
        <dbReference type="ChEBI" id="CHEBI:18420"/>
    </cofactor>
</comment>
<dbReference type="PANTHER" id="PTHR12153:SF15">
    <property type="entry name" value="PROTEIN ADENYLYLTRANSFERASE SELO, MITOCHONDRIAL"/>
    <property type="match status" value="1"/>
</dbReference>
<dbReference type="HAMAP" id="MF_00692">
    <property type="entry name" value="SelO"/>
    <property type="match status" value="1"/>
</dbReference>
<evidence type="ECO:0000256" key="4">
    <source>
        <dbReference type="ARBA" id="ARBA00022695"/>
    </source>
</evidence>
<reference evidence="11" key="5">
    <citation type="submission" date="2025-09" db="UniProtKB">
        <authorList>
            <consortium name="Ensembl"/>
        </authorList>
    </citation>
    <scope>IDENTIFICATION</scope>
</reference>
<protein>
    <recommendedName>
        <fullName evidence="9">Selenoprotein O</fullName>
    </recommendedName>
</protein>
<evidence type="ECO:0000256" key="1">
    <source>
        <dbReference type="ARBA" id="ARBA00001946"/>
    </source>
</evidence>
<reference evidence="12" key="2">
    <citation type="journal article" date="2007" name="PLoS Biol.">
        <title>Survey sequencing and comparative analysis of the elephant shark (Callorhinchus milii) genome.</title>
        <authorList>
            <person name="Venkatesh B."/>
            <person name="Kirkness E.F."/>
            <person name="Loh Y.H."/>
            <person name="Halpern A.L."/>
            <person name="Lee A.P."/>
            <person name="Johnson J."/>
            <person name="Dandona N."/>
            <person name="Viswanathan L.D."/>
            <person name="Tay A."/>
            <person name="Venter J.C."/>
            <person name="Strausberg R.L."/>
            <person name="Brenner S."/>
        </authorList>
    </citation>
    <scope>NUCLEOTIDE SEQUENCE [LARGE SCALE GENOMIC DNA]</scope>
</reference>
<evidence type="ECO:0000313" key="11">
    <source>
        <dbReference type="Ensembl" id="ENSCMIP00000037616.1"/>
    </source>
</evidence>
<evidence type="ECO:0000313" key="12">
    <source>
        <dbReference type="Proteomes" id="UP000314986"/>
    </source>
</evidence>
<keyword evidence="5" id="KW-0479">Metal-binding</keyword>
<keyword evidence="7" id="KW-0067">ATP-binding</keyword>
<evidence type="ECO:0000256" key="9">
    <source>
        <dbReference type="ARBA" id="ARBA00031547"/>
    </source>
</evidence>
<evidence type="ECO:0000256" key="10">
    <source>
        <dbReference type="SAM" id="SignalP"/>
    </source>
</evidence>
<gene>
    <name evidence="11" type="primary">selenoo1</name>
</gene>
<dbReference type="InterPro" id="IPR003846">
    <property type="entry name" value="SelO"/>
</dbReference>
<reference evidence="12" key="3">
    <citation type="journal article" date="2014" name="Nature">
        <title>Elephant shark genome provides unique insights into gnathostome evolution.</title>
        <authorList>
            <consortium name="International Elephant Shark Genome Sequencing Consortium"/>
            <person name="Venkatesh B."/>
            <person name="Lee A.P."/>
            <person name="Ravi V."/>
            <person name="Maurya A.K."/>
            <person name="Lian M.M."/>
            <person name="Swann J.B."/>
            <person name="Ohta Y."/>
            <person name="Flajnik M.F."/>
            <person name="Sutoh Y."/>
            <person name="Kasahara M."/>
            <person name="Hoon S."/>
            <person name="Gangu V."/>
            <person name="Roy S.W."/>
            <person name="Irimia M."/>
            <person name="Korzh V."/>
            <person name="Kondrychyn I."/>
            <person name="Lim Z.W."/>
            <person name="Tay B.H."/>
            <person name="Tohari S."/>
            <person name="Kong K.W."/>
            <person name="Ho S."/>
            <person name="Lorente-Galdos B."/>
            <person name="Quilez J."/>
            <person name="Marques-Bonet T."/>
            <person name="Raney B.J."/>
            <person name="Ingham P.W."/>
            <person name="Tay A."/>
            <person name="Hillier L.W."/>
            <person name="Minx P."/>
            <person name="Boehm T."/>
            <person name="Wilson R.K."/>
            <person name="Brenner S."/>
            <person name="Warren W.C."/>
        </authorList>
    </citation>
    <scope>NUCLEOTIDE SEQUENCE [LARGE SCALE GENOMIC DNA]</scope>
</reference>
<evidence type="ECO:0000256" key="3">
    <source>
        <dbReference type="ARBA" id="ARBA00022679"/>
    </source>
</evidence>
<sequence length="661" mass="73258">MAGQGGVYALLFMAAVARRCIVRCCSAVASAPGMGTAVGLNLNFDNLALRSLPVDSSGERSCRRVPGACFSLAGATPVDNPRLVASSRTALELLELPPLPEALLADHFSGNAPPAGSRSAAHCYCGHQFGSFAGQLGDGAALYLGEVVNSRGQRWELQLKGAGPTPYSRQSDGRKVLRSSIREFLCSEAMFHLGIPTTRAGTCVTSDTKVLRDVFYDGNSKHENCTIILRIAPTFLRFGSFEILKPEDELTGRQGPSSNRNDIRIQMLDYVIGTFYPETQQAHPENQVQRNAAFFREVTQRTARLVAEWQCVGFCHGVLNTDNMSIMGLTIDYGPFGFMDRFDPSYICNASDNRGRYAYNQQPEICKWNLGKLAEVLVPELPLKDSQSIIDEEYDTEFQRHYLQKMRKKLGLLQCEQEDDDKLVSELLDIMYRTGADFTNVFRVLSGFPIPGVSASFTLSDFLEKLIEQSSSLEELKLAFTPRMDPRQLSILLMLSQSNPQLFEVIGSKEGIAKELDLIERSSKLQQATAEDIHSNNAKVWTEWLQKYSSRLATEAEGVDDVDEQNAERVKVMNLNNPKFILRNYIAQNAIEAAEKGDFSEVRRVLTLLESPYSEDSCLEEETLQDAAATVQVSASCDLLTRTRVPYNSKPPPSAGKLLVT</sequence>
<dbReference type="OMA" id="LCVTXSS"/>
<dbReference type="GO" id="GO:0016779">
    <property type="term" value="F:nucleotidyltransferase activity"/>
    <property type="evidence" value="ECO:0007669"/>
    <property type="project" value="UniProtKB-KW"/>
</dbReference>
<dbReference type="InParanoid" id="A0A4W3JDU7"/>
<keyword evidence="10" id="KW-0732">Signal</keyword>
<feature type="chain" id="PRO_5021322236" description="Selenoprotein O" evidence="10">
    <location>
        <begin position="18"/>
        <end position="661"/>
    </location>
</feature>
<keyword evidence="6" id="KW-0547">Nucleotide-binding</keyword>
<dbReference type="Proteomes" id="UP000314986">
    <property type="component" value="Unassembled WGS sequence"/>
</dbReference>
<evidence type="ECO:0000256" key="2">
    <source>
        <dbReference type="ARBA" id="ARBA00009747"/>
    </source>
</evidence>
<dbReference type="GO" id="GO:0046872">
    <property type="term" value="F:metal ion binding"/>
    <property type="evidence" value="ECO:0007669"/>
    <property type="project" value="UniProtKB-KW"/>
</dbReference>
<reference evidence="11" key="4">
    <citation type="submission" date="2025-08" db="UniProtKB">
        <authorList>
            <consortium name="Ensembl"/>
        </authorList>
    </citation>
    <scope>IDENTIFICATION</scope>
</reference>
<name>A0A4W3JDU7_CALMI</name>